<dbReference type="RefSeq" id="WP_200379537.1">
    <property type="nucleotide sequence ID" value="NZ_NRRU01000080.1"/>
</dbReference>
<reference evidence="1" key="1">
    <citation type="submission" date="2017-08" db="EMBL/GenBank/DDBJ databases">
        <authorList>
            <person name="Imhoff J.F."/>
            <person name="Rahn T."/>
            <person name="Kuenzel S."/>
            <person name="Neulinger S.C."/>
        </authorList>
    </citation>
    <scope>NUCLEOTIDE SEQUENCE</scope>
    <source>
        <strain evidence="1">IM 151</strain>
    </source>
</reference>
<proteinExistence type="predicted"/>
<keyword evidence="2" id="KW-1185">Reference proteome</keyword>
<dbReference type="PANTHER" id="PTHR37816">
    <property type="entry name" value="YALI0E33011P"/>
    <property type="match status" value="1"/>
</dbReference>
<dbReference type="InterPro" id="IPR052922">
    <property type="entry name" value="Cytidylate_Kinase-2"/>
</dbReference>
<dbReference type="PANTHER" id="PTHR37816:SF1">
    <property type="entry name" value="TOXIN"/>
    <property type="match status" value="1"/>
</dbReference>
<sequence length="179" mass="20687">MRCLVLGTSGAGKTTFAAELARRRGIGHIELDSLYWLPGWKPRDPDDFRERVARAAAGESWVADGNYSVARGVLWPRATHVVWLNYGRHVVWSRILRRTVVRVAGRQPLWAGNRESLRKAFLSRQSILLWSFNTYAKNRVKYRELQADPRWAQLQWHELHTPRQAREFLREQGCAAVPG</sequence>
<dbReference type="SUPFAM" id="SSF52540">
    <property type="entry name" value="P-loop containing nucleoside triphosphate hydrolases"/>
    <property type="match status" value="1"/>
</dbReference>
<name>A0ABS1DXD7_RUBGE</name>
<protein>
    <submittedName>
        <fullName evidence="1">Toxin</fullName>
    </submittedName>
</protein>
<dbReference type="Proteomes" id="UP001041814">
    <property type="component" value="Unassembled WGS sequence"/>
</dbReference>
<organism evidence="1 2">
    <name type="scientific">Rubrivivax gelatinosus</name>
    <name type="common">Rhodocyclus gelatinosus</name>
    <name type="synonym">Rhodopseudomonas gelatinosa</name>
    <dbReference type="NCBI Taxonomy" id="28068"/>
    <lineage>
        <taxon>Bacteria</taxon>
        <taxon>Pseudomonadati</taxon>
        <taxon>Pseudomonadota</taxon>
        <taxon>Betaproteobacteria</taxon>
        <taxon>Burkholderiales</taxon>
        <taxon>Sphaerotilaceae</taxon>
        <taxon>Rubrivivax</taxon>
    </lineage>
</organism>
<accession>A0ABS1DXD7</accession>
<evidence type="ECO:0000313" key="2">
    <source>
        <dbReference type="Proteomes" id="UP001041814"/>
    </source>
</evidence>
<gene>
    <name evidence="1" type="ORF">CKO43_18445</name>
</gene>
<dbReference type="EMBL" id="NRRU01000080">
    <property type="protein sequence ID" value="MBK1714744.1"/>
    <property type="molecule type" value="Genomic_DNA"/>
</dbReference>
<evidence type="ECO:0000313" key="1">
    <source>
        <dbReference type="EMBL" id="MBK1714744.1"/>
    </source>
</evidence>
<dbReference type="Gene3D" id="3.40.50.300">
    <property type="entry name" value="P-loop containing nucleotide triphosphate hydrolases"/>
    <property type="match status" value="1"/>
</dbReference>
<dbReference type="InterPro" id="IPR027417">
    <property type="entry name" value="P-loop_NTPase"/>
</dbReference>
<comment type="caution">
    <text evidence="1">The sequence shown here is derived from an EMBL/GenBank/DDBJ whole genome shotgun (WGS) entry which is preliminary data.</text>
</comment>
<reference evidence="1" key="2">
    <citation type="journal article" date="2020" name="Microorganisms">
        <title>Osmotic Adaptation and Compatible Solute Biosynthesis of Phototrophic Bacteria as Revealed from Genome Analyses.</title>
        <authorList>
            <person name="Imhoff J.F."/>
            <person name="Rahn T."/>
            <person name="Kunzel S."/>
            <person name="Keller A."/>
            <person name="Neulinger S.C."/>
        </authorList>
    </citation>
    <scope>NUCLEOTIDE SEQUENCE</scope>
    <source>
        <strain evidence="1">IM 151</strain>
    </source>
</reference>